<dbReference type="AlphaFoldDB" id="A0AAX1USU2"/>
<reference evidence="1 2" key="1">
    <citation type="submission" date="2018-08" db="EMBL/GenBank/DDBJ databases">
        <title>Draft genome sequence of Rhodobacter sphaeroides FY.</title>
        <authorList>
            <person name="Rayyan A."/>
            <person name="Meyer T.E."/>
            <person name="Kyndt J.A."/>
        </authorList>
    </citation>
    <scope>NUCLEOTIDE SEQUENCE [LARGE SCALE GENOMIC DNA]</scope>
    <source>
        <strain evidence="1 2">FY</strain>
    </source>
</reference>
<dbReference type="RefSeq" id="WP_118999142.1">
    <property type="nucleotide sequence ID" value="NZ_QWGP01000001.1"/>
</dbReference>
<sequence>MGAMIPIPSKIALLIPRLASDADGEIVATVRAIDRQLRAAGLDFHDLVSRLTAAPEPEPMRWTPSDPAEPSPFDMASWLRFHALDRLTDNQRDFIVKATGILGSGRHLSAKQAAWLRNLYDQHGGH</sequence>
<dbReference type="EMBL" id="QWGP01000001">
    <property type="protein sequence ID" value="RHZ98851.1"/>
    <property type="molecule type" value="Genomic_DNA"/>
</dbReference>
<dbReference type="Proteomes" id="UP000266305">
    <property type="component" value="Unassembled WGS sequence"/>
</dbReference>
<accession>A0AAX1USU2</accession>
<proteinExistence type="predicted"/>
<evidence type="ECO:0000313" key="2">
    <source>
        <dbReference type="Proteomes" id="UP000266305"/>
    </source>
</evidence>
<protein>
    <submittedName>
        <fullName evidence="1">Uncharacterized protein</fullName>
    </submittedName>
</protein>
<gene>
    <name evidence="1" type="ORF">D1114_01840</name>
</gene>
<comment type="caution">
    <text evidence="1">The sequence shown here is derived from an EMBL/GenBank/DDBJ whole genome shotgun (WGS) entry which is preliminary data.</text>
</comment>
<evidence type="ECO:0000313" key="1">
    <source>
        <dbReference type="EMBL" id="RHZ98851.1"/>
    </source>
</evidence>
<name>A0AAX1USU2_CERSP</name>
<organism evidence="1 2">
    <name type="scientific">Cereibacter sphaeroides</name>
    <name type="common">Rhodobacter sphaeroides</name>
    <dbReference type="NCBI Taxonomy" id="1063"/>
    <lineage>
        <taxon>Bacteria</taxon>
        <taxon>Pseudomonadati</taxon>
        <taxon>Pseudomonadota</taxon>
        <taxon>Alphaproteobacteria</taxon>
        <taxon>Rhodobacterales</taxon>
        <taxon>Paracoccaceae</taxon>
        <taxon>Cereibacter</taxon>
    </lineage>
</organism>